<dbReference type="SUPFAM" id="SSF55021">
    <property type="entry name" value="ACT-like"/>
    <property type="match status" value="1"/>
</dbReference>
<evidence type="ECO:0000259" key="1">
    <source>
        <dbReference type="PROSITE" id="PS51186"/>
    </source>
</evidence>
<gene>
    <name evidence="2" type="ORF">LI90_954</name>
</gene>
<name>A0A132MN75_9ACTN</name>
<dbReference type="SUPFAM" id="SSF55729">
    <property type="entry name" value="Acyl-CoA N-acyltransferases (Nat)"/>
    <property type="match status" value="1"/>
</dbReference>
<evidence type="ECO:0000313" key="2">
    <source>
        <dbReference type="EMBL" id="KWW99320.1"/>
    </source>
</evidence>
<dbReference type="PATRIC" id="fig|1469144.10.peg.1072"/>
<organism evidence="2 3">
    <name type="scientific">Carbonactinospora thermoautotrophica</name>
    <dbReference type="NCBI Taxonomy" id="1469144"/>
    <lineage>
        <taxon>Bacteria</taxon>
        <taxon>Bacillati</taxon>
        <taxon>Actinomycetota</taxon>
        <taxon>Actinomycetes</taxon>
        <taxon>Kitasatosporales</taxon>
        <taxon>Carbonactinosporaceae</taxon>
        <taxon>Carbonactinospora</taxon>
    </lineage>
</organism>
<dbReference type="Gene3D" id="3.40.630.30">
    <property type="match status" value="1"/>
</dbReference>
<dbReference type="EMBL" id="LAXD01000001">
    <property type="protein sequence ID" value="KWW99320.1"/>
    <property type="molecule type" value="Genomic_DNA"/>
</dbReference>
<protein>
    <submittedName>
        <fullName evidence="2">GCN5-related N-acetyltransferase</fullName>
    </submittedName>
</protein>
<keyword evidence="3" id="KW-1185">Reference proteome</keyword>
<dbReference type="InterPro" id="IPR045865">
    <property type="entry name" value="ACT-like_dom_sf"/>
</dbReference>
<dbReference type="STRING" id="1469144.LI90_954"/>
<evidence type="ECO:0000313" key="3">
    <source>
        <dbReference type="Proteomes" id="UP000070188"/>
    </source>
</evidence>
<reference evidence="3" key="1">
    <citation type="submission" date="2015-04" db="EMBL/GenBank/DDBJ databases">
        <title>Physiological reanalysis, assessment of diazotrophy, and genome sequences of multiple isolates of Streptomyces thermoautotrophicus.</title>
        <authorList>
            <person name="MacKellar D.C."/>
            <person name="Lieber L."/>
            <person name="Norman J."/>
            <person name="Bolger A."/>
            <person name="Tobin C."/>
            <person name="Murray J.W."/>
            <person name="Chang R."/>
            <person name="Ford T."/>
            <person name="Nguyen P.Q."/>
            <person name="Woodward J."/>
            <person name="Permingeat H."/>
            <person name="Joshi N.S."/>
            <person name="Silver P.A."/>
            <person name="Usadel B."/>
            <person name="Rutherford A.W."/>
            <person name="Friesen M."/>
            <person name="Prell J."/>
        </authorList>
    </citation>
    <scope>NUCLEOTIDE SEQUENCE [LARGE SCALE GENOMIC DNA]</scope>
    <source>
        <strain evidence="3">H1</strain>
    </source>
</reference>
<keyword evidence="2" id="KW-0808">Transferase</keyword>
<dbReference type="InterPro" id="IPR000182">
    <property type="entry name" value="GNAT_dom"/>
</dbReference>
<proteinExistence type="predicted"/>
<dbReference type="InterPro" id="IPR016181">
    <property type="entry name" value="Acyl_CoA_acyltransferase"/>
</dbReference>
<dbReference type="Pfam" id="PF00583">
    <property type="entry name" value="Acetyltransf_1"/>
    <property type="match status" value="1"/>
</dbReference>
<dbReference type="PROSITE" id="PS51186">
    <property type="entry name" value="GNAT"/>
    <property type="match status" value="1"/>
</dbReference>
<dbReference type="RefSeq" id="WP_066884612.1">
    <property type="nucleotide sequence ID" value="NZ_LAXD01000001.1"/>
</dbReference>
<sequence length="367" mass="38891">MTLWRIQAVVDESPGRLAALTTALALCQGNILDLTVQPDSHGAVDEFFVMAPPSVGQDLLVNALTTAGGRDVRMRQAGMDELVDAATRALGLAARLSSDLEELPGVLLELLGADAAEVLPATAGSTGEAATPDSGDDLHFLLVPLPDGSTVRLARRALVFTATEAARADALVRLAERLSGSGRPPEPASHCHVVLSDESELLVRPGLPGDASAVAQLHRRCSPETRRLRYFSPRHRLSAGMLERLLDRRYGHTLVAVSPQGQLVAMGHLLPAAEPGVAEVALLVEDAWQHRGLGTVLLRRLLALGRCQGFAELSAYVPPGHTRMLRLLRRVGAAEEFDMADGLVRVRIPLSPVVIASGQPAPARSGG</sequence>
<dbReference type="GO" id="GO:0016747">
    <property type="term" value="F:acyltransferase activity, transferring groups other than amino-acyl groups"/>
    <property type="evidence" value="ECO:0007669"/>
    <property type="project" value="InterPro"/>
</dbReference>
<comment type="caution">
    <text evidence="2">The sequence shown here is derived from an EMBL/GenBank/DDBJ whole genome shotgun (WGS) entry which is preliminary data.</text>
</comment>
<feature type="domain" description="N-acetyltransferase" evidence="1">
    <location>
        <begin position="201"/>
        <end position="351"/>
    </location>
</feature>
<accession>A0A132MN75</accession>
<dbReference type="Proteomes" id="UP000070188">
    <property type="component" value="Unassembled WGS sequence"/>
</dbReference>
<dbReference type="AlphaFoldDB" id="A0A132MN75"/>
<dbReference type="OrthoDB" id="5516749at2"/>